<organism evidence="1 2">
    <name type="scientific">Aspergillus leporis</name>
    <dbReference type="NCBI Taxonomy" id="41062"/>
    <lineage>
        <taxon>Eukaryota</taxon>
        <taxon>Fungi</taxon>
        <taxon>Dikarya</taxon>
        <taxon>Ascomycota</taxon>
        <taxon>Pezizomycotina</taxon>
        <taxon>Eurotiomycetes</taxon>
        <taxon>Eurotiomycetidae</taxon>
        <taxon>Eurotiales</taxon>
        <taxon>Aspergillaceae</taxon>
        <taxon>Aspergillus</taxon>
        <taxon>Aspergillus subgen. Circumdati</taxon>
    </lineage>
</organism>
<accession>A0A5N5X2J3</accession>
<dbReference type="Proteomes" id="UP000326565">
    <property type="component" value="Unassembled WGS sequence"/>
</dbReference>
<keyword evidence="2" id="KW-1185">Reference proteome</keyword>
<gene>
    <name evidence="1" type="ORF">BDV29DRAFT_156811</name>
</gene>
<name>A0A5N5X2J3_9EURO</name>
<proteinExistence type="predicted"/>
<protein>
    <submittedName>
        <fullName evidence="1">Uncharacterized protein</fullName>
    </submittedName>
</protein>
<reference evidence="1 2" key="1">
    <citation type="submission" date="2019-04" db="EMBL/GenBank/DDBJ databases">
        <title>Friends and foes A comparative genomics study of 23 Aspergillus species from section Flavi.</title>
        <authorList>
            <consortium name="DOE Joint Genome Institute"/>
            <person name="Kjaerbolling I."/>
            <person name="Vesth T."/>
            <person name="Frisvad J.C."/>
            <person name="Nybo J.L."/>
            <person name="Theobald S."/>
            <person name="Kildgaard S."/>
            <person name="Isbrandt T."/>
            <person name="Kuo A."/>
            <person name="Sato A."/>
            <person name="Lyhne E.K."/>
            <person name="Kogle M.E."/>
            <person name="Wiebenga A."/>
            <person name="Kun R.S."/>
            <person name="Lubbers R.J."/>
            <person name="Makela M.R."/>
            <person name="Barry K."/>
            <person name="Chovatia M."/>
            <person name="Clum A."/>
            <person name="Daum C."/>
            <person name="Haridas S."/>
            <person name="He G."/>
            <person name="LaButti K."/>
            <person name="Lipzen A."/>
            <person name="Mondo S."/>
            <person name="Riley R."/>
            <person name="Salamov A."/>
            <person name="Simmons B.A."/>
            <person name="Magnuson J.K."/>
            <person name="Henrissat B."/>
            <person name="Mortensen U.H."/>
            <person name="Larsen T.O."/>
            <person name="Devries R.P."/>
            <person name="Grigoriev I.V."/>
            <person name="Machida M."/>
            <person name="Baker S.E."/>
            <person name="Andersen M.R."/>
        </authorList>
    </citation>
    <scope>NUCLEOTIDE SEQUENCE [LARGE SCALE GENOMIC DNA]</scope>
    <source>
        <strain evidence="1 2">CBS 151.66</strain>
    </source>
</reference>
<evidence type="ECO:0000313" key="1">
    <source>
        <dbReference type="EMBL" id="KAB8074205.1"/>
    </source>
</evidence>
<dbReference type="AlphaFoldDB" id="A0A5N5X2J3"/>
<dbReference type="EMBL" id="ML732213">
    <property type="protein sequence ID" value="KAB8074205.1"/>
    <property type="molecule type" value="Genomic_DNA"/>
</dbReference>
<dbReference type="OrthoDB" id="4500298at2759"/>
<evidence type="ECO:0000313" key="2">
    <source>
        <dbReference type="Proteomes" id="UP000326565"/>
    </source>
</evidence>
<sequence length="180" mass="20381">MAQKSSKVTGPSSYLDVRDDMFHPHFHYEGTCSSSIIETLDEILNNLYHGTPQSFHAFYFYLFCQDDRLVPWSPHEAHQSMAVIDLDGACLRGGQFGSASVYLMHPRQTSLTSTCYFLIKETIRRGREPKRRVCSLTKLRALGSNPGSPEEPYDVAVTETREYWIRSDLGEGTGTSLEAY</sequence>